<dbReference type="InterPro" id="IPR011013">
    <property type="entry name" value="Gal_mutarotase_sf_dom"/>
</dbReference>
<reference evidence="6 7" key="1">
    <citation type="submission" date="2017-09" db="EMBL/GenBank/DDBJ databases">
        <title>Complete Genome Sequences of Two Strains of the Meat Spoilage Bacterium Brochothrix thermosphacta Isolated from Ground Chicken.</title>
        <authorList>
            <person name="Paoli G.C."/>
            <person name="Wijey C."/>
            <person name="Chen C.-Y."/>
            <person name="Nguyen L."/>
            <person name="Yan X."/>
            <person name="Irwin P.L."/>
        </authorList>
    </citation>
    <scope>NUCLEOTIDE SEQUENCE [LARGE SCALE GENOMIC DNA]</scope>
    <source>
        <strain evidence="6 7">BI</strain>
    </source>
</reference>
<protein>
    <submittedName>
        <fullName evidence="6">Glycosyl hydrolase</fullName>
    </submittedName>
</protein>
<evidence type="ECO:0000256" key="1">
    <source>
        <dbReference type="ARBA" id="ARBA00009792"/>
    </source>
</evidence>
<sequence>MTKAHIVNHTHWDREWYFTSADSLVLSEQLFTEVIEELLAHPEATFVLDGQISILDDYMTLHPDKLEAIRQLVADKQLFIGPWYTQTDAFFTQGESILRNAMIGIFDSKKYGDYLPIGYLPDTFGFNAQIPTLLNQVGFKSLIFWRGIDLGTQVTSPYFKWRGLAENREVTAINMPHGYGTGMLLEASSAFAEGRLDPAIDFIAERSQTEEVLIPSGNDQLNIIHDFSDKIAGLNEIGQHDYQMSTYQDFIAYVETLPELEQYQGEFREPKLARVHKTIGSSRMNIKVANYHMEQKLLKRIEPLLVIAKACGINISERLLMLIWKKVLEGQAHDSLAGCVSDAVAEDIMHRMKEANEMADSIENTIVKKIADDLALTDKEVIIFNTELTVFNGYKTITVITETKDIQFVNHRDATIIAEEFVAARDNIMQETPNGNIFIQEPGYFILKVRIAVELPALGYKVIEFANAEKELQTIVPTEAKQIGNENYTLVFENKQLNLHLASGKIIEHVIQLEDIGNNGDTYDFSPLENEQALLLGFDHARVEESPTFSRLILTATYQLPLNLEQRIDTQETGEVAVELTIELATGSSIIQSALRVNNQVDSHRLRVLFQTDIANEQSIASLPFGFVTRENRDVPDWEKNYVERPVNIEPLDKSVSMSDEENVFTVLTKGIKEYEVSRHQICVTLLATTGQLGKPDLLYRPGRASGDTTKRVHVFIPTEESQLRGEHCFEFGFHVAEAAFDEQNTAELAAAYEQENIDYQHQTLNFFLHRIDNKIQKSERLLNLAQRLEIIRFPDNTLVTACHPSYYDADSWIVRVQNPTKTTFPLDTSTLDLSKVIVVNAIETRQEQNFEVPAYDSLTLKIKF</sequence>
<dbReference type="Pfam" id="PF01074">
    <property type="entry name" value="Glyco_hydro_38N"/>
    <property type="match status" value="1"/>
</dbReference>
<dbReference type="AlphaFoldDB" id="A0A291BV17"/>
<evidence type="ECO:0000256" key="4">
    <source>
        <dbReference type="ARBA" id="ARBA00023295"/>
    </source>
</evidence>
<organism evidence="6 7">
    <name type="scientific">Brochothrix thermosphacta</name>
    <name type="common">Microbacterium thermosphactum</name>
    <dbReference type="NCBI Taxonomy" id="2756"/>
    <lineage>
        <taxon>Bacteria</taxon>
        <taxon>Bacillati</taxon>
        <taxon>Bacillota</taxon>
        <taxon>Bacilli</taxon>
        <taxon>Bacillales</taxon>
        <taxon>Listeriaceae</taxon>
        <taxon>Brochothrix</taxon>
    </lineage>
</organism>
<dbReference type="GO" id="GO:0046872">
    <property type="term" value="F:metal ion binding"/>
    <property type="evidence" value="ECO:0007669"/>
    <property type="project" value="UniProtKB-KW"/>
</dbReference>
<dbReference type="InterPro" id="IPR000602">
    <property type="entry name" value="Glyco_hydro_38_N"/>
</dbReference>
<keyword evidence="3 6" id="KW-0378">Hydrolase</keyword>
<dbReference type="GO" id="GO:0006013">
    <property type="term" value="P:mannose metabolic process"/>
    <property type="evidence" value="ECO:0007669"/>
    <property type="project" value="InterPro"/>
</dbReference>
<dbReference type="InterPro" id="IPR027291">
    <property type="entry name" value="Glyco_hydro_38_N_sf"/>
</dbReference>
<dbReference type="GO" id="GO:0030246">
    <property type="term" value="F:carbohydrate binding"/>
    <property type="evidence" value="ECO:0007669"/>
    <property type="project" value="InterPro"/>
</dbReference>
<gene>
    <name evidence="6" type="ORF">CNY62_00360</name>
</gene>
<feature type="domain" description="Glycoside hydrolase family 38 central" evidence="5">
    <location>
        <begin position="274"/>
        <end position="352"/>
    </location>
</feature>
<dbReference type="KEGG" id="bths:CNY62_00360"/>
<keyword evidence="2" id="KW-0479">Metal-binding</keyword>
<evidence type="ECO:0000313" key="6">
    <source>
        <dbReference type="EMBL" id="ATF24946.1"/>
    </source>
</evidence>
<keyword evidence="7" id="KW-1185">Reference proteome</keyword>
<dbReference type="Gene3D" id="1.20.1270.50">
    <property type="entry name" value="Glycoside hydrolase family 38, central domain"/>
    <property type="match status" value="1"/>
</dbReference>
<name>A0A291BV17_BROTH</name>
<dbReference type="SUPFAM" id="SSF88688">
    <property type="entry name" value="Families 57/38 glycoside transferase middle domain"/>
    <property type="match status" value="1"/>
</dbReference>
<accession>A0A291BV17</accession>
<dbReference type="PANTHER" id="PTHR46017">
    <property type="entry name" value="ALPHA-MANNOSIDASE 2C1"/>
    <property type="match status" value="1"/>
</dbReference>
<keyword evidence="4" id="KW-0326">Glycosidase</keyword>
<comment type="similarity">
    <text evidence="1">Belongs to the glycosyl hydrolase 38 family.</text>
</comment>
<dbReference type="EMBL" id="CP023483">
    <property type="protein sequence ID" value="ATF24946.1"/>
    <property type="molecule type" value="Genomic_DNA"/>
</dbReference>
<dbReference type="Proteomes" id="UP000243591">
    <property type="component" value="Chromosome"/>
</dbReference>
<dbReference type="SMART" id="SM00872">
    <property type="entry name" value="Alpha-mann_mid"/>
    <property type="match status" value="1"/>
</dbReference>
<dbReference type="InterPro" id="IPR028995">
    <property type="entry name" value="Glyco_hydro_57/38_cen_sf"/>
</dbReference>
<dbReference type="Pfam" id="PF07748">
    <property type="entry name" value="Glyco_hydro_38C"/>
    <property type="match status" value="1"/>
</dbReference>
<dbReference type="InterPro" id="IPR011330">
    <property type="entry name" value="Glyco_hydro/deAcase_b/a-brl"/>
</dbReference>
<evidence type="ECO:0000256" key="2">
    <source>
        <dbReference type="ARBA" id="ARBA00022723"/>
    </source>
</evidence>
<evidence type="ECO:0000256" key="3">
    <source>
        <dbReference type="ARBA" id="ARBA00022801"/>
    </source>
</evidence>
<dbReference type="CDD" id="cd10815">
    <property type="entry name" value="GH38N_AMII_EcMngB_like"/>
    <property type="match status" value="1"/>
</dbReference>
<dbReference type="InterPro" id="IPR011682">
    <property type="entry name" value="Glyco_hydro_38_C"/>
</dbReference>
<dbReference type="GO" id="GO:0009313">
    <property type="term" value="P:oligosaccharide catabolic process"/>
    <property type="evidence" value="ECO:0007669"/>
    <property type="project" value="TreeGrafter"/>
</dbReference>
<evidence type="ECO:0000313" key="7">
    <source>
        <dbReference type="Proteomes" id="UP000243591"/>
    </source>
</evidence>
<evidence type="ECO:0000259" key="5">
    <source>
        <dbReference type="SMART" id="SM00872"/>
    </source>
</evidence>
<dbReference type="Gene3D" id="2.70.98.30">
    <property type="entry name" value="Golgi alpha-mannosidase II, domain 4"/>
    <property type="match status" value="1"/>
</dbReference>
<dbReference type="Pfam" id="PF09261">
    <property type="entry name" value="Alpha-mann_mid"/>
    <property type="match status" value="1"/>
</dbReference>
<proteinExistence type="inferred from homology"/>
<dbReference type="GO" id="GO:0004559">
    <property type="term" value="F:alpha-mannosidase activity"/>
    <property type="evidence" value="ECO:0007669"/>
    <property type="project" value="InterPro"/>
</dbReference>
<dbReference type="InterPro" id="IPR037094">
    <property type="entry name" value="Glyco_hydro_38_cen_sf"/>
</dbReference>
<dbReference type="STRING" id="2756.BFR44_02980"/>
<dbReference type="SUPFAM" id="SSF88713">
    <property type="entry name" value="Glycoside hydrolase/deacetylase"/>
    <property type="match status" value="1"/>
</dbReference>
<dbReference type="PANTHER" id="PTHR46017:SF2">
    <property type="entry name" value="MANNOSYLGLYCERATE HYDROLASE"/>
    <property type="match status" value="1"/>
</dbReference>
<dbReference type="SUPFAM" id="SSF74650">
    <property type="entry name" value="Galactose mutarotase-like"/>
    <property type="match status" value="1"/>
</dbReference>
<dbReference type="RefSeq" id="WP_096699154.1">
    <property type="nucleotide sequence ID" value="NZ_CP023483.1"/>
</dbReference>
<dbReference type="OrthoDB" id="9764050at2"/>
<dbReference type="Gene3D" id="3.20.110.10">
    <property type="entry name" value="Glycoside hydrolase 38, N terminal domain"/>
    <property type="match status" value="1"/>
</dbReference>
<dbReference type="InterPro" id="IPR015341">
    <property type="entry name" value="Glyco_hydro_38_cen"/>
</dbReference>